<comment type="function">
    <text evidence="3">Catalyzes the phosphorylation of hydroxymethylpyrimidine phosphate (HMP-P) to HMP-PP, and of HMP to HMP-P.</text>
</comment>
<comment type="catalytic activity">
    <reaction evidence="2">
        <text>4-amino-2-methyl-5-(phosphooxymethyl)pyrimidine + ATP = 4-amino-2-methyl-5-(diphosphooxymethyl)pyrimidine + ADP</text>
        <dbReference type="Rhea" id="RHEA:19893"/>
        <dbReference type="ChEBI" id="CHEBI:30616"/>
        <dbReference type="ChEBI" id="CHEBI:57841"/>
        <dbReference type="ChEBI" id="CHEBI:58354"/>
        <dbReference type="ChEBI" id="CHEBI:456216"/>
        <dbReference type="EC" id="2.7.4.7"/>
    </reaction>
</comment>
<keyword evidence="12" id="KW-1185">Reference proteome</keyword>
<dbReference type="FunFam" id="3.40.1190.20:FF:000003">
    <property type="entry name" value="Phosphomethylpyrimidine kinase ThiD"/>
    <property type="match status" value="1"/>
</dbReference>
<keyword evidence="6" id="KW-0547">Nucleotide-binding</keyword>
<evidence type="ECO:0000256" key="1">
    <source>
        <dbReference type="ARBA" id="ARBA00000151"/>
    </source>
</evidence>
<evidence type="ECO:0000256" key="7">
    <source>
        <dbReference type="ARBA" id="ARBA00022777"/>
    </source>
</evidence>
<dbReference type="Pfam" id="PF08543">
    <property type="entry name" value="Phos_pyr_kin"/>
    <property type="match status" value="1"/>
</dbReference>
<dbReference type="GO" id="GO:0008972">
    <property type="term" value="F:phosphomethylpyrimidine kinase activity"/>
    <property type="evidence" value="ECO:0007669"/>
    <property type="project" value="UniProtKB-EC"/>
</dbReference>
<evidence type="ECO:0000256" key="5">
    <source>
        <dbReference type="ARBA" id="ARBA00022679"/>
    </source>
</evidence>
<keyword evidence="9" id="KW-0784">Thiamine biosynthesis</keyword>
<protein>
    <submittedName>
        <fullName evidence="11">Hydroxymethylpyrimidine kinase /phosphomethylpyrimidine kinase</fullName>
    </submittedName>
</protein>
<gene>
    <name evidence="11" type="ORF">FHX37_0847</name>
</gene>
<evidence type="ECO:0000313" key="11">
    <source>
        <dbReference type="EMBL" id="TQN30958.1"/>
    </source>
</evidence>
<dbReference type="InterPro" id="IPR029056">
    <property type="entry name" value="Ribokinase-like"/>
</dbReference>
<comment type="pathway">
    <text evidence="4">Cofactor biosynthesis; thiamine diphosphate biosynthesis; 4-amino-2-methyl-5-diphosphomethylpyrimidine from 5-amino-1-(5-phospho-D-ribosyl)imidazole: step 3/3.</text>
</comment>
<evidence type="ECO:0000256" key="6">
    <source>
        <dbReference type="ARBA" id="ARBA00022741"/>
    </source>
</evidence>
<evidence type="ECO:0000259" key="10">
    <source>
        <dbReference type="Pfam" id="PF08543"/>
    </source>
</evidence>
<keyword evidence="8" id="KW-0067">ATP-binding</keyword>
<sequence>MRSYNILSVAGSDPSGGAGVQADLKTFSALGGYGMSVLTALTAQSTTGVTGVHEVPARFVGEQLDTLLSDVRVDAVKIGMLASAEIVGVVASAIDRYGLGNVVLDPVMVAKSGDRLLADSATEALRTELLPRADLLTPNLPEAADLLGSGEARDIDGMAEQAERLRAMGASRVLLKGGHLASGDGVADSGQAEARSVDVLVTAASEPEVFSARRVATRNTHGTGCTLSSAVAALRPQRGDFPTAVSEAKTYLTAALEQADTLEVGNGRGPLHHFFSWWGEPSRDGGHRS</sequence>
<evidence type="ECO:0000256" key="9">
    <source>
        <dbReference type="ARBA" id="ARBA00022977"/>
    </source>
</evidence>
<evidence type="ECO:0000256" key="2">
    <source>
        <dbReference type="ARBA" id="ARBA00000565"/>
    </source>
</evidence>
<dbReference type="OrthoDB" id="34166at2"/>
<proteinExistence type="predicted"/>
<dbReference type="Proteomes" id="UP000317422">
    <property type="component" value="Unassembled WGS sequence"/>
</dbReference>
<dbReference type="InterPro" id="IPR004399">
    <property type="entry name" value="HMP/HMP-P_kinase_dom"/>
</dbReference>
<name>A0A543NGI1_9ACTN</name>
<comment type="catalytic activity">
    <reaction evidence="1">
        <text>4-amino-5-hydroxymethyl-2-methylpyrimidine + ATP = 4-amino-2-methyl-5-(phosphooxymethyl)pyrimidine + ADP + H(+)</text>
        <dbReference type="Rhea" id="RHEA:23096"/>
        <dbReference type="ChEBI" id="CHEBI:15378"/>
        <dbReference type="ChEBI" id="CHEBI:16892"/>
        <dbReference type="ChEBI" id="CHEBI:30616"/>
        <dbReference type="ChEBI" id="CHEBI:58354"/>
        <dbReference type="ChEBI" id="CHEBI:456216"/>
        <dbReference type="EC" id="2.7.1.49"/>
    </reaction>
</comment>
<dbReference type="CDD" id="cd01169">
    <property type="entry name" value="HMPP_kinase"/>
    <property type="match status" value="1"/>
</dbReference>
<accession>A0A543NGI1</accession>
<keyword evidence="5" id="KW-0808">Transferase</keyword>
<dbReference type="GO" id="GO:0005829">
    <property type="term" value="C:cytosol"/>
    <property type="evidence" value="ECO:0007669"/>
    <property type="project" value="TreeGrafter"/>
</dbReference>
<organism evidence="11 12">
    <name type="scientific">Haloactinospora alba</name>
    <dbReference type="NCBI Taxonomy" id="405555"/>
    <lineage>
        <taxon>Bacteria</taxon>
        <taxon>Bacillati</taxon>
        <taxon>Actinomycetota</taxon>
        <taxon>Actinomycetes</taxon>
        <taxon>Streptosporangiales</taxon>
        <taxon>Nocardiopsidaceae</taxon>
        <taxon>Haloactinospora</taxon>
    </lineage>
</organism>
<dbReference type="GO" id="GO:0005524">
    <property type="term" value="F:ATP binding"/>
    <property type="evidence" value="ECO:0007669"/>
    <property type="project" value="UniProtKB-KW"/>
</dbReference>
<dbReference type="PANTHER" id="PTHR20858:SF17">
    <property type="entry name" value="HYDROXYMETHYLPYRIMIDINE_PHOSPHOMETHYLPYRIMIDINE KINASE THI20-RELATED"/>
    <property type="match status" value="1"/>
</dbReference>
<evidence type="ECO:0000256" key="3">
    <source>
        <dbReference type="ARBA" id="ARBA00003848"/>
    </source>
</evidence>
<dbReference type="PANTHER" id="PTHR20858">
    <property type="entry name" value="PHOSPHOMETHYLPYRIMIDINE KINASE"/>
    <property type="match status" value="1"/>
</dbReference>
<feature type="domain" description="Pyridoxamine kinase/Phosphomethylpyrimidine kinase" evidence="10">
    <location>
        <begin position="13"/>
        <end position="272"/>
    </location>
</feature>
<dbReference type="SUPFAM" id="SSF53613">
    <property type="entry name" value="Ribokinase-like"/>
    <property type="match status" value="1"/>
</dbReference>
<evidence type="ECO:0000256" key="4">
    <source>
        <dbReference type="ARBA" id="ARBA00004769"/>
    </source>
</evidence>
<evidence type="ECO:0000313" key="12">
    <source>
        <dbReference type="Proteomes" id="UP000317422"/>
    </source>
</evidence>
<comment type="caution">
    <text evidence="11">The sequence shown here is derived from an EMBL/GenBank/DDBJ whole genome shotgun (WGS) entry which is preliminary data.</text>
</comment>
<dbReference type="UniPathway" id="UPA00060">
    <property type="reaction ID" value="UER00138"/>
</dbReference>
<dbReference type="InterPro" id="IPR013749">
    <property type="entry name" value="PM/HMP-P_kinase-1"/>
</dbReference>
<dbReference type="GO" id="GO:0009228">
    <property type="term" value="P:thiamine biosynthetic process"/>
    <property type="evidence" value="ECO:0007669"/>
    <property type="project" value="UniProtKB-KW"/>
</dbReference>
<dbReference type="RefSeq" id="WP_141922237.1">
    <property type="nucleotide sequence ID" value="NZ_VFQC01000001.1"/>
</dbReference>
<keyword evidence="7 11" id="KW-0418">Kinase</keyword>
<evidence type="ECO:0000256" key="8">
    <source>
        <dbReference type="ARBA" id="ARBA00022840"/>
    </source>
</evidence>
<dbReference type="GO" id="GO:0009229">
    <property type="term" value="P:thiamine diphosphate biosynthetic process"/>
    <property type="evidence" value="ECO:0007669"/>
    <property type="project" value="UniProtKB-UniPathway"/>
</dbReference>
<dbReference type="EMBL" id="VFQC01000001">
    <property type="protein sequence ID" value="TQN30958.1"/>
    <property type="molecule type" value="Genomic_DNA"/>
</dbReference>
<reference evidence="11 12" key="1">
    <citation type="submission" date="2019-06" db="EMBL/GenBank/DDBJ databases">
        <title>Sequencing the genomes of 1000 actinobacteria strains.</title>
        <authorList>
            <person name="Klenk H.-P."/>
        </authorList>
    </citation>
    <scope>NUCLEOTIDE SEQUENCE [LARGE SCALE GENOMIC DNA]</scope>
    <source>
        <strain evidence="11 12">DSM 45015</strain>
    </source>
</reference>
<dbReference type="GO" id="GO:0008902">
    <property type="term" value="F:hydroxymethylpyrimidine kinase activity"/>
    <property type="evidence" value="ECO:0007669"/>
    <property type="project" value="UniProtKB-EC"/>
</dbReference>
<dbReference type="NCBIfam" id="TIGR00097">
    <property type="entry name" value="HMP-P_kinase"/>
    <property type="match status" value="1"/>
</dbReference>
<dbReference type="AlphaFoldDB" id="A0A543NGI1"/>
<dbReference type="Gene3D" id="3.40.1190.20">
    <property type="match status" value="1"/>
</dbReference>